<dbReference type="Proteomes" id="UP001153737">
    <property type="component" value="Chromosome 10"/>
</dbReference>
<reference evidence="5" key="2">
    <citation type="submission" date="2022-10" db="EMBL/GenBank/DDBJ databases">
        <authorList>
            <consortium name="ENA_rothamsted_submissions"/>
            <consortium name="culmorum"/>
            <person name="King R."/>
        </authorList>
    </citation>
    <scope>NUCLEOTIDE SEQUENCE</scope>
</reference>
<dbReference type="InterPro" id="IPR024858">
    <property type="entry name" value="GOLGA"/>
</dbReference>
<feature type="coiled-coil region" evidence="2">
    <location>
        <begin position="818"/>
        <end position="944"/>
    </location>
</feature>
<feature type="coiled-coil region" evidence="2">
    <location>
        <begin position="387"/>
        <end position="498"/>
    </location>
</feature>
<sequence>MADSVREHKLKLANSRKRFKELQEQKKKKEAAAQKVDHSTAYDDRQTPADSLTSSAHSSVNNDAPLETITDDKNNSAPLPNYFADTNYGDNFMFFDNISKPEKKADEYIPNNDSKSYKTIQDSTSYGNMLSNIVDNPKDAENQTTQYSGNYSLFPEETPHNYVYETQNILHPNQEIPDDGDTYLLHGSNTKQDHSLQYSSSNDAPSLDYPEIKQNEIFEIHNNSQNHNIFSSETGREIIDCFQSDSKDSLNEVNNSAIKNEIVDNSNNAQEEIRHSSIESLKQFSNHMAEMVEPEYTITSSITDLEKRNLELAALLEQTNLGYEQQKALIEELKFKINTLETDGKRTQESLILQSATETSRLREELQCHIQTVGLLVAEKTELSASLSQLEITAKQKVSECEELQARLKASRSRAFELEQELHILRNDKSKKETVGIEQGTIIEKLRQESTNLREQKEELLQDLLEAREKLKNSSLDNLNLQKQIQEVSSKLSLAEIKIQQISSGEQQQFESQVEKLTFEKFELMKQLSSLNLMLKTMTNERDESTSHYQQYTQELNAQMTNLTNQIQRLQQENEHLSMQEQNRIKHIGELERQLQSLQNDQVAFARNGTNKDINLKNELESIRELSVQLQDGSVDYKFISYFLLWTVIPTWIEKTTAEENYTRTMNEKEMLLKELAAKNDSLGQLESMVEQLRGNQPDSVKLLATMESDKVAAARAVQQNKELKEQMDGMREVVAKLDNDKVQLTEKLDFEQSSNKELLDKLQKTELQLQRLTDAIEIKDRELSHLRDSSMELNKQILQQEQLADRLRHYEAHDNSSHALQNDLQESKQTIIELTNELNLLKKEKNDEVIDKITSDVTDVKSFEIIDLRKQLDEMKLQNNELQSKLENHSMIDNSFNENDRTADKEAIMRCLEDKVKHTMQDIADLTEEKQRLEHLVLQLQGETETIGEYVALYQHQRMVLKQKVLEKDQQFKQLASDRQEMKNKLEKLNALIKTLVDEKGSVPRELLKQHESFVDHSDSFCEEHSKIHKEIGKFDGGESMKTDVASGSETAEEILTLLTEIKSSNLVQPTENFHHCPWCSGQLITV</sequence>
<feature type="compositionally biased region" description="Basic residues" evidence="3">
    <location>
        <begin position="8"/>
        <end position="19"/>
    </location>
</feature>
<proteinExistence type="predicted"/>
<dbReference type="AlphaFoldDB" id="A0A9N9S8M7"/>
<feature type="compositionally biased region" description="Basic and acidic residues" evidence="3">
    <location>
        <begin position="20"/>
        <end position="47"/>
    </location>
</feature>
<dbReference type="GO" id="GO:0005801">
    <property type="term" value="C:cis-Golgi network"/>
    <property type="evidence" value="ECO:0007669"/>
    <property type="project" value="TreeGrafter"/>
</dbReference>
<evidence type="ECO:0000259" key="4">
    <source>
        <dbReference type="Pfam" id="PF15070"/>
    </source>
</evidence>
<keyword evidence="1 2" id="KW-0175">Coiled coil</keyword>
<dbReference type="GO" id="GO:0000137">
    <property type="term" value="C:Golgi cis cisterna"/>
    <property type="evidence" value="ECO:0007669"/>
    <property type="project" value="TreeGrafter"/>
</dbReference>
<keyword evidence="6" id="KW-1185">Reference proteome</keyword>
<evidence type="ECO:0000313" key="5">
    <source>
        <dbReference type="EMBL" id="CAG9814047.1"/>
    </source>
</evidence>
<dbReference type="PANTHER" id="PTHR10881:SF46">
    <property type="entry name" value="GOLGIN SUBFAMILY A MEMBER 2"/>
    <property type="match status" value="1"/>
</dbReference>
<evidence type="ECO:0000256" key="2">
    <source>
        <dbReference type="SAM" id="Coils"/>
    </source>
</evidence>
<feature type="compositionally biased region" description="Polar residues" evidence="3">
    <location>
        <begin position="48"/>
        <end position="62"/>
    </location>
</feature>
<dbReference type="PANTHER" id="PTHR10881">
    <property type="entry name" value="GOLGIN SUBFAMILY A MEMBER-RELATED"/>
    <property type="match status" value="1"/>
</dbReference>
<dbReference type="InterPro" id="IPR043976">
    <property type="entry name" value="GOLGA_cons_dom"/>
</dbReference>
<dbReference type="Pfam" id="PF15070">
    <property type="entry name" value="GOLGA2L5"/>
    <property type="match status" value="1"/>
</dbReference>
<accession>A0A9N9S8M7</accession>
<protein>
    <recommendedName>
        <fullName evidence="4">Golgin subfamily A conserved domain-containing protein</fullName>
    </recommendedName>
</protein>
<dbReference type="GO" id="GO:0032580">
    <property type="term" value="C:Golgi cisterna membrane"/>
    <property type="evidence" value="ECO:0007669"/>
    <property type="project" value="TreeGrafter"/>
</dbReference>
<feature type="coiled-coil region" evidence="2">
    <location>
        <begin position="973"/>
        <end position="1000"/>
    </location>
</feature>
<feature type="region of interest" description="Disordered" evidence="3">
    <location>
        <begin position="1"/>
        <end position="77"/>
    </location>
</feature>
<dbReference type="OrthoDB" id="5978643at2759"/>
<gene>
    <name evidence="5" type="ORF">PHAECO_LOCUS1620</name>
</gene>
<feature type="coiled-coil region" evidence="2">
    <location>
        <begin position="535"/>
        <end position="608"/>
    </location>
</feature>
<reference evidence="5" key="1">
    <citation type="submission" date="2022-01" db="EMBL/GenBank/DDBJ databases">
        <authorList>
            <person name="King R."/>
        </authorList>
    </citation>
    <scope>NUCLEOTIDE SEQUENCE</scope>
</reference>
<dbReference type="GO" id="GO:0007030">
    <property type="term" value="P:Golgi organization"/>
    <property type="evidence" value="ECO:0007669"/>
    <property type="project" value="TreeGrafter"/>
</dbReference>
<evidence type="ECO:0000313" key="6">
    <source>
        <dbReference type="Proteomes" id="UP001153737"/>
    </source>
</evidence>
<evidence type="ECO:0000256" key="3">
    <source>
        <dbReference type="SAM" id="MobiDB-lite"/>
    </source>
</evidence>
<feature type="coiled-coil region" evidence="2">
    <location>
        <begin position="707"/>
        <end position="790"/>
    </location>
</feature>
<evidence type="ECO:0000256" key="1">
    <source>
        <dbReference type="ARBA" id="ARBA00023054"/>
    </source>
</evidence>
<feature type="domain" description="Golgin subfamily A conserved" evidence="4">
    <location>
        <begin position="875"/>
        <end position="1001"/>
    </location>
</feature>
<organism evidence="5 6">
    <name type="scientific">Phaedon cochleariae</name>
    <name type="common">Mustard beetle</name>
    <dbReference type="NCBI Taxonomy" id="80249"/>
    <lineage>
        <taxon>Eukaryota</taxon>
        <taxon>Metazoa</taxon>
        <taxon>Ecdysozoa</taxon>
        <taxon>Arthropoda</taxon>
        <taxon>Hexapoda</taxon>
        <taxon>Insecta</taxon>
        <taxon>Pterygota</taxon>
        <taxon>Neoptera</taxon>
        <taxon>Endopterygota</taxon>
        <taxon>Coleoptera</taxon>
        <taxon>Polyphaga</taxon>
        <taxon>Cucujiformia</taxon>
        <taxon>Chrysomeloidea</taxon>
        <taxon>Chrysomelidae</taxon>
        <taxon>Chrysomelinae</taxon>
        <taxon>Chrysomelini</taxon>
        <taxon>Phaedon</taxon>
    </lineage>
</organism>
<name>A0A9N9S8M7_PHACE</name>
<dbReference type="EMBL" id="OU896716">
    <property type="protein sequence ID" value="CAG9814047.1"/>
    <property type="molecule type" value="Genomic_DNA"/>
</dbReference>